<name>A0A2A9HGG9_TEPT2</name>
<evidence type="ECO:0000256" key="6">
    <source>
        <dbReference type="HAMAP-Rule" id="MF_00073"/>
    </source>
</evidence>
<comment type="similarity">
    <text evidence="1 6">Belongs to the NusB family.</text>
</comment>
<evidence type="ECO:0000313" key="10">
    <source>
        <dbReference type="Proteomes" id="UP000223071"/>
    </source>
</evidence>
<keyword evidence="10" id="KW-1185">Reference proteome</keyword>
<accession>A0A2A9HGG9</accession>
<keyword evidence="5 6" id="KW-0804">Transcription</keyword>
<gene>
    <name evidence="6" type="primary">nusB</name>
    <name evidence="9" type="ORF">A9A59_1445</name>
</gene>
<evidence type="ECO:0000256" key="4">
    <source>
        <dbReference type="ARBA" id="ARBA00023015"/>
    </source>
</evidence>
<dbReference type="InterPro" id="IPR006027">
    <property type="entry name" value="NusB_RsmB_TIM44"/>
</dbReference>
<evidence type="ECO:0000256" key="7">
    <source>
        <dbReference type="SAM" id="MobiDB-lite"/>
    </source>
</evidence>
<keyword evidence="4 6" id="KW-0805">Transcription regulation</keyword>
<feature type="region of interest" description="Disordered" evidence="7">
    <location>
        <begin position="144"/>
        <end position="167"/>
    </location>
</feature>
<keyword evidence="3 6" id="KW-0694">RNA-binding</keyword>
<dbReference type="AlphaFoldDB" id="A0A2A9HGG9"/>
<dbReference type="SUPFAM" id="SSF48013">
    <property type="entry name" value="NusB-like"/>
    <property type="match status" value="1"/>
</dbReference>
<dbReference type="RefSeq" id="WP_098503632.1">
    <property type="nucleotide sequence ID" value="NZ_PDJQ01000001.1"/>
</dbReference>
<evidence type="ECO:0000256" key="1">
    <source>
        <dbReference type="ARBA" id="ARBA00005952"/>
    </source>
</evidence>
<reference evidence="9 10" key="1">
    <citation type="submission" date="2017-09" db="EMBL/GenBank/DDBJ databases">
        <title>Sequencing the genomes of two abundant thermophiles in Great Basin hot springs: Thermocrinis jamiesonii and novel Chloroflexi Thermoflexus hugenholtzii.</title>
        <authorList>
            <person name="Hedlund B."/>
        </authorList>
    </citation>
    <scope>NUCLEOTIDE SEQUENCE [LARGE SCALE GENOMIC DNA]</scope>
    <source>
        <strain evidence="9 10">G233</strain>
    </source>
</reference>
<protein>
    <recommendedName>
        <fullName evidence="6">Transcription antitermination protein NusB</fullName>
    </recommendedName>
    <alternativeName>
        <fullName evidence="6">Antitermination factor NusB</fullName>
    </alternativeName>
</protein>
<feature type="domain" description="NusB/RsmB/TIM44" evidence="8">
    <location>
        <begin position="9"/>
        <end position="138"/>
    </location>
</feature>
<dbReference type="PANTHER" id="PTHR11078">
    <property type="entry name" value="N UTILIZATION SUBSTANCE PROTEIN B-RELATED"/>
    <property type="match status" value="1"/>
</dbReference>
<dbReference type="GO" id="GO:0003723">
    <property type="term" value="F:RNA binding"/>
    <property type="evidence" value="ECO:0007669"/>
    <property type="project" value="UniProtKB-UniRule"/>
</dbReference>
<organism evidence="9 10">
    <name type="scientific">Tepidiforma thermophila (strain KCTC 52669 / CGMCC 1.13589 / G233)</name>
    <dbReference type="NCBI Taxonomy" id="2761530"/>
    <lineage>
        <taxon>Bacteria</taxon>
        <taxon>Bacillati</taxon>
        <taxon>Chloroflexota</taxon>
        <taxon>Tepidiformia</taxon>
        <taxon>Tepidiformales</taxon>
        <taxon>Tepidiformaceae</taxon>
        <taxon>Tepidiforma</taxon>
    </lineage>
</organism>
<evidence type="ECO:0000313" key="9">
    <source>
        <dbReference type="EMBL" id="PFG74232.1"/>
    </source>
</evidence>
<dbReference type="InterPro" id="IPR035926">
    <property type="entry name" value="NusB-like_sf"/>
</dbReference>
<evidence type="ECO:0000256" key="5">
    <source>
        <dbReference type="ARBA" id="ARBA00023163"/>
    </source>
</evidence>
<dbReference type="PANTHER" id="PTHR11078:SF3">
    <property type="entry name" value="ANTITERMINATION NUSB DOMAIN-CONTAINING PROTEIN"/>
    <property type="match status" value="1"/>
</dbReference>
<evidence type="ECO:0000256" key="3">
    <source>
        <dbReference type="ARBA" id="ARBA00022884"/>
    </source>
</evidence>
<sequence length="167" mass="18359">MTASPYRLIRQLAIEALYEAETSGHPAEAAFRRRLREERESTPSLRGEEWEKRGLAAIRGVLGLLPELDRYIQEAAPKYPVSTLAIVDRNILRLAIWELVSDNSAPVAAVINEAVELAHRYGGDTSPSFVNGVLRTVSERLRQVAESAGSAGNPEPERAAKPTDPTE</sequence>
<dbReference type="Pfam" id="PF01029">
    <property type="entry name" value="NusB"/>
    <property type="match status" value="1"/>
</dbReference>
<comment type="function">
    <text evidence="6">Involved in transcription antitermination. Required for transcription of ribosomal RNA (rRNA) genes. Binds specifically to the boxA antiterminator sequence of the ribosomal RNA (rrn) operons.</text>
</comment>
<dbReference type="EMBL" id="PDJQ01000001">
    <property type="protein sequence ID" value="PFG74232.1"/>
    <property type="molecule type" value="Genomic_DNA"/>
</dbReference>
<dbReference type="Proteomes" id="UP000223071">
    <property type="component" value="Unassembled WGS sequence"/>
</dbReference>
<evidence type="ECO:0000256" key="2">
    <source>
        <dbReference type="ARBA" id="ARBA00022814"/>
    </source>
</evidence>
<dbReference type="InterPro" id="IPR011605">
    <property type="entry name" value="NusB_fam"/>
</dbReference>
<dbReference type="GO" id="GO:0031564">
    <property type="term" value="P:transcription antitermination"/>
    <property type="evidence" value="ECO:0007669"/>
    <property type="project" value="UniProtKB-KW"/>
</dbReference>
<dbReference type="Gene3D" id="1.10.940.10">
    <property type="entry name" value="NusB-like"/>
    <property type="match status" value="1"/>
</dbReference>
<proteinExistence type="inferred from homology"/>
<dbReference type="GO" id="GO:0006353">
    <property type="term" value="P:DNA-templated transcription termination"/>
    <property type="evidence" value="ECO:0007669"/>
    <property type="project" value="UniProtKB-UniRule"/>
</dbReference>
<keyword evidence="2 6" id="KW-0889">Transcription antitermination</keyword>
<dbReference type="NCBIfam" id="TIGR01951">
    <property type="entry name" value="nusB"/>
    <property type="match status" value="1"/>
</dbReference>
<dbReference type="HAMAP" id="MF_00073">
    <property type="entry name" value="NusB"/>
    <property type="match status" value="1"/>
</dbReference>
<dbReference type="GO" id="GO:0005829">
    <property type="term" value="C:cytosol"/>
    <property type="evidence" value="ECO:0007669"/>
    <property type="project" value="TreeGrafter"/>
</dbReference>
<comment type="caution">
    <text evidence="9">The sequence shown here is derived from an EMBL/GenBank/DDBJ whole genome shotgun (WGS) entry which is preliminary data.</text>
</comment>
<evidence type="ECO:0000259" key="8">
    <source>
        <dbReference type="Pfam" id="PF01029"/>
    </source>
</evidence>